<dbReference type="EMBL" id="CATOUU010000657">
    <property type="protein sequence ID" value="CAI9938859.1"/>
    <property type="molecule type" value="Genomic_DNA"/>
</dbReference>
<dbReference type="EMBL" id="CAXDID020000444">
    <property type="protein sequence ID" value="CAL6092386.1"/>
    <property type="molecule type" value="Genomic_DNA"/>
</dbReference>
<dbReference type="EMBL" id="CATOUU010000794">
    <property type="protein sequence ID" value="CAI9949225.1"/>
    <property type="molecule type" value="Genomic_DNA"/>
</dbReference>
<evidence type="ECO:0000313" key="4">
    <source>
        <dbReference type="EMBL" id="CAL6092386.1"/>
    </source>
</evidence>
<sequence length="146" mass="16959">MEHNMLISVCEPDTKEIESINELFTFLTTLLIMLNHEDALALNLNLYNTELLIVSTLSIKEKFFDVDVIYTFLICKLSNQVKLPSVSIFIRQSTIFRVQTFIAALAIYWKNIFELTNVRLSMVVPLNIVSFELIFEFKILTFINVD</sequence>
<comment type="caution">
    <text evidence="1">The sequence shown here is derived from an EMBL/GenBank/DDBJ whole genome shotgun (WGS) entry which is preliminary data.</text>
</comment>
<organism evidence="1">
    <name type="scientific">Hexamita inflata</name>
    <dbReference type="NCBI Taxonomy" id="28002"/>
    <lineage>
        <taxon>Eukaryota</taxon>
        <taxon>Metamonada</taxon>
        <taxon>Diplomonadida</taxon>
        <taxon>Hexamitidae</taxon>
        <taxon>Hexamitinae</taxon>
        <taxon>Hexamita</taxon>
    </lineage>
</organism>
<dbReference type="AlphaFoldDB" id="A0AA86U385"/>
<keyword evidence="5" id="KW-1185">Reference proteome</keyword>
<evidence type="ECO:0000313" key="2">
    <source>
        <dbReference type="EMBL" id="CAI9949225.1"/>
    </source>
</evidence>
<reference evidence="3 5" key="2">
    <citation type="submission" date="2024-07" db="EMBL/GenBank/DDBJ databases">
        <authorList>
            <person name="Akdeniz Z."/>
        </authorList>
    </citation>
    <scope>NUCLEOTIDE SEQUENCE [LARGE SCALE GENOMIC DNA]</scope>
</reference>
<accession>A0AA86U385</accession>
<protein>
    <submittedName>
        <fullName evidence="3">Hypothetical_protein</fullName>
    </submittedName>
</protein>
<proteinExistence type="predicted"/>
<evidence type="ECO:0000313" key="1">
    <source>
        <dbReference type="EMBL" id="CAI9938859.1"/>
    </source>
</evidence>
<gene>
    <name evidence="1" type="ORF">HINF_LOCUS26504</name>
    <name evidence="2" type="ORF">HINF_LOCUS36870</name>
    <name evidence="3" type="ORF">HINF_LOCUS40249</name>
    <name evidence="4" type="ORF">HINF_LOCUS66240</name>
</gene>
<reference evidence="1" key="1">
    <citation type="submission" date="2023-06" db="EMBL/GenBank/DDBJ databases">
        <authorList>
            <person name="Kurt Z."/>
        </authorList>
    </citation>
    <scope>NUCLEOTIDE SEQUENCE</scope>
</reference>
<evidence type="ECO:0000313" key="5">
    <source>
        <dbReference type="Proteomes" id="UP001642409"/>
    </source>
</evidence>
<evidence type="ECO:0000313" key="3">
    <source>
        <dbReference type="EMBL" id="CAL6043799.1"/>
    </source>
</evidence>
<name>A0AA86U385_9EUKA</name>
<dbReference type="EMBL" id="CAXDID020000158">
    <property type="protein sequence ID" value="CAL6043799.1"/>
    <property type="molecule type" value="Genomic_DNA"/>
</dbReference>
<dbReference type="Proteomes" id="UP001642409">
    <property type="component" value="Unassembled WGS sequence"/>
</dbReference>